<gene>
    <name evidence="1" type="ORF">H0235_013085</name>
</gene>
<name>A0A834KY26_VESPE</name>
<dbReference type="AlphaFoldDB" id="A0A834KY26"/>
<evidence type="ECO:0000313" key="2">
    <source>
        <dbReference type="Proteomes" id="UP000600918"/>
    </source>
</evidence>
<evidence type="ECO:0000313" key="1">
    <source>
        <dbReference type="EMBL" id="KAF7413234.1"/>
    </source>
</evidence>
<dbReference type="Proteomes" id="UP000600918">
    <property type="component" value="Unassembled WGS sequence"/>
</dbReference>
<accession>A0A834KY26</accession>
<comment type="caution">
    <text evidence="1">The sequence shown here is derived from an EMBL/GenBank/DDBJ whole genome shotgun (WGS) entry which is preliminary data.</text>
</comment>
<dbReference type="EMBL" id="JACSDY010000012">
    <property type="protein sequence ID" value="KAF7413234.1"/>
    <property type="molecule type" value="Genomic_DNA"/>
</dbReference>
<organism evidence="1 2">
    <name type="scientific">Vespula pensylvanica</name>
    <name type="common">Western yellow jacket</name>
    <name type="synonym">Wasp</name>
    <dbReference type="NCBI Taxonomy" id="30213"/>
    <lineage>
        <taxon>Eukaryota</taxon>
        <taxon>Metazoa</taxon>
        <taxon>Ecdysozoa</taxon>
        <taxon>Arthropoda</taxon>
        <taxon>Hexapoda</taxon>
        <taxon>Insecta</taxon>
        <taxon>Pterygota</taxon>
        <taxon>Neoptera</taxon>
        <taxon>Endopterygota</taxon>
        <taxon>Hymenoptera</taxon>
        <taxon>Apocrita</taxon>
        <taxon>Aculeata</taxon>
        <taxon>Vespoidea</taxon>
        <taxon>Vespidae</taxon>
        <taxon>Vespinae</taxon>
        <taxon>Vespula</taxon>
    </lineage>
</organism>
<proteinExistence type="predicted"/>
<sequence length="113" mass="12486">MINFLFSVAVNTDAIMEGDSTGYSADTILEADGTGHGADTIMEGDDTDYNVATQMENDGFLSVQRTSNGTDTDLIHTLRSEICTEDYLFDHLQYSISLHFVVNNLIFDSPSKY</sequence>
<protein>
    <submittedName>
        <fullName evidence="1">Uncharacterized protein</fullName>
    </submittedName>
</protein>
<reference evidence="1" key="1">
    <citation type="journal article" date="2020" name="G3 (Bethesda)">
        <title>High-Quality Assemblies for Three Invasive Social Wasps from the &lt;i&gt;Vespula&lt;/i&gt; Genus.</title>
        <authorList>
            <person name="Harrop T.W.R."/>
            <person name="Guhlin J."/>
            <person name="McLaughlin G.M."/>
            <person name="Permina E."/>
            <person name="Stockwell P."/>
            <person name="Gilligan J."/>
            <person name="Le Lec M.F."/>
            <person name="Gruber M.A.M."/>
            <person name="Quinn O."/>
            <person name="Lovegrove M."/>
            <person name="Duncan E.J."/>
            <person name="Remnant E.J."/>
            <person name="Van Eeckhoven J."/>
            <person name="Graham B."/>
            <person name="Knapp R.A."/>
            <person name="Langford K.W."/>
            <person name="Kronenberg Z."/>
            <person name="Press M.O."/>
            <person name="Eacker S.M."/>
            <person name="Wilson-Rankin E.E."/>
            <person name="Purcell J."/>
            <person name="Lester P.J."/>
            <person name="Dearden P.K."/>
        </authorList>
    </citation>
    <scope>NUCLEOTIDE SEQUENCE</scope>
    <source>
        <strain evidence="1">Volc-1</strain>
    </source>
</reference>
<keyword evidence="2" id="KW-1185">Reference proteome</keyword>